<organism evidence="4 5">
    <name type="scientific">Piscinibacter koreensis</name>
    <dbReference type="NCBI Taxonomy" id="2742824"/>
    <lineage>
        <taxon>Bacteria</taxon>
        <taxon>Pseudomonadati</taxon>
        <taxon>Pseudomonadota</taxon>
        <taxon>Betaproteobacteria</taxon>
        <taxon>Burkholderiales</taxon>
        <taxon>Sphaerotilaceae</taxon>
        <taxon>Piscinibacter</taxon>
    </lineage>
</organism>
<evidence type="ECO:0000256" key="3">
    <source>
        <dbReference type="RuleBase" id="RU000363"/>
    </source>
</evidence>
<dbReference type="Proteomes" id="UP000529637">
    <property type="component" value="Unassembled WGS sequence"/>
</dbReference>
<dbReference type="InterPro" id="IPR002347">
    <property type="entry name" value="SDR_fam"/>
</dbReference>
<gene>
    <name evidence="4" type="ORF">HQN59_16435</name>
</gene>
<dbReference type="GO" id="GO:0016491">
    <property type="term" value="F:oxidoreductase activity"/>
    <property type="evidence" value="ECO:0007669"/>
    <property type="project" value="UniProtKB-KW"/>
</dbReference>
<comment type="similarity">
    <text evidence="1 3">Belongs to the short-chain dehydrogenases/reductases (SDR) family.</text>
</comment>
<dbReference type="Pfam" id="PF00106">
    <property type="entry name" value="adh_short"/>
    <property type="match status" value="1"/>
</dbReference>
<dbReference type="AlphaFoldDB" id="A0A7Y6TXQ2"/>
<evidence type="ECO:0000256" key="2">
    <source>
        <dbReference type="ARBA" id="ARBA00023002"/>
    </source>
</evidence>
<evidence type="ECO:0000313" key="5">
    <source>
        <dbReference type="Proteomes" id="UP000529637"/>
    </source>
</evidence>
<evidence type="ECO:0000256" key="1">
    <source>
        <dbReference type="ARBA" id="ARBA00006484"/>
    </source>
</evidence>
<dbReference type="EMBL" id="JABWMJ010000007">
    <property type="protein sequence ID" value="NUZ07352.1"/>
    <property type="molecule type" value="Genomic_DNA"/>
</dbReference>
<reference evidence="4 5" key="1">
    <citation type="submission" date="2020-06" db="EMBL/GenBank/DDBJ databases">
        <title>Schlegella sp. ID0723 isolated from air conditioner.</title>
        <authorList>
            <person name="Kim D.Y."/>
            <person name="Kim D.-U."/>
        </authorList>
    </citation>
    <scope>NUCLEOTIDE SEQUENCE [LARGE SCALE GENOMIC DNA]</scope>
    <source>
        <strain evidence="4 5">ID0723</strain>
    </source>
</reference>
<dbReference type="PANTHER" id="PTHR43391:SF91">
    <property type="entry name" value="OS04G0390700 PROTEIN"/>
    <property type="match status" value="1"/>
</dbReference>
<dbReference type="Gene3D" id="3.40.50.720">
    <property type="entry name" value="NAD(P)-binding Rossmann-like Domain"/>
    <property type="match status" value="1"/>
</dbReference>
<dbReference type="NCBIfam" id="NF006119">
    <property type="entry name" value="PRK08264.1-5"/>
    <property type="match status" value="1"/>
</dbReference>
<comment type="caution">
    <text evidence="4">The sequence shown here is derived from an EMBL/GenBank/DDBJ whole genome shotgun (WGS) entry which is preliminary data.</text>
</comment>
<dbReference type="RefSeq" id="WP_176070195.1">
    <property type="nucleotide sequence ID" value="NZ_JABWMJ010000007.1"/>
</dbReference>
<name>A0A7Y6TXQ2_9BURK</name>
<evidence type="ECO:0000313" key="4">
    <source>
        <dbReference type="EMBL" id="NUZ07352.1"/>
    </source>
</evidence>
<dbReference type="PRINTS" id="PR00080">
    <property type="entry name" value="SDRFAMILY"/>
</dbReference>
<accession>A0A7Y6TXQ2</accession>
<dbReference type="InterPro" id="IPR036291">
    <property type="entry name" value="NAD(P)-bd_dom_sf"/>
</dbReference>
<keyword evidence="5" id="KW-1185">Reference proteome</keyword>
<dbReference type="NCBIfam" id="NF006117">
    <property type="entry name" value="PRK08264.1-3"/>
    <property type="match status" value="1"/>
</dbReference>
<sequence>MKLQDATVLITGANRGLGRAFAEAALARGARTVYAAARDPARVGVAGVRPIAIDVNDPRSVAAAARECGDTTLVINNAGIASTGGFLAPDAIDAARAHLETNFFGVLRMVQAFAPVLGKNGGGAFLDVLSVASWINSPLLGTYGASKSAAWALTNGIRIELAAQGTQVLGLHVGFVDTDLTAGMDVPKARPADVVATALDGLEAGASEVLADEFTRQVHRGLSAHPAVYLQAIERGAAA</sequence>
<dbReference type="InterPro" id="IPR020904">
    <property type="entry name" value="Sc_DH/Rdtase_CS"/>
</dbReference>
<dbReference type="PROSITE" id="PS00061">
    <property type="entry name" value="ADH_SHORT"/>
    <property type="match status" value="1"/>
</dbReference>
<keyword evidence="2" id="KW-0560">Oxidoreductase</keyword>
<proteinExistence type="inferred from homology"/>
<dbReference type="PRINTS" id="PR00081">
    <property type="entry name" value="GDHRDH"/>
</dbReference>
<dbReference type="GO" id="GO:0005829">
    <property type="term" value="C:cytosol"/>
    <property type="evidence" value="ECO:0007669"/>
    <property type="project" value="TreeGrafter"/>
</dbReference>
<dbReference type="SUPFAM" id="SSF51735">
    <property type="entry name" value="NAD(P)-binding Rossmann-fold domains"/>
    <property type="match status" value="1"/>
</dbReference>
<protein>
    <submittedName>
        <fullName evidence="4">SDR family oxidoreductase</fullName>
    </submittedName>
</protein>
<dbReference type="PANTHER" id="PTHR43391">
    <property type="entry name" value="RETINOL DEHYDROGENASE-RELATED"/>
    <property type="match status" value="1"/>
</dbReference>